<reference evidence="1 2" key="1">
    <citation type="submission" date="2022-01" db="EMBL/GenBank/DDBJ databases">
        <title>Whole genome-based taxonomy of the Shewanellaceae.</title>
        <authorList>
            <person name="Martin-Rodriguez A.J."/>
        </authorList>
    </citation>
    <scope>NUCLEOTIDE SEQUENCE [LARGE SCALE GENOMIC DNA]</scope>
    <source>
        <strain evidence="1 2">DSM 17177</strain>
    </source>
</reference>
<name>A0ABT0L9D0_9GAMM</name>
<sequence>MKTINIKSRLRPIRFAFLVRPTDKKNIEKIFRINTCLWGGLYNPIIPVFGRTPTWWSNDSLKRELPSEALNRYLDFFEPDILVECEKGLARNSGYDSRRVINLEELLVGEGHESWNGFGLDTYDLYNELYDNEYKYQLRTPHNITIVEGKSAVQNMLVSCLFGKFPEQKEYSYYERVFKDNFDAHTIKLEDENLDKIYREGITSPIRMANKYIKRYSNNHMSPTLFVFDLTKPYDLIDYWNLRAVYANRVIPIPKQWISQLSAYCKEFILKNYRPLPGNRYGVMIRPQAMFSRGIEDEEANTIFENHIKVDREGANCIQHWYPRFDVKAYKGISRDQRPLLTVEERDAEYSFDDNDSTVKLDTLKPSFVNNHRGNCKWANVIKLRSWIDRSINTVFPIDFRNPKFPRSYMGGDFALPTSEGLTLLPRAISNTEYVEIKTCSDAISTWLKSKDITTVQSDAGRSTQQIIDTLGGFWGVRALTSKKVIEELNKIAMKPASKTDNVMAFRNKIIAATKNKRWKNRSFDQLVNNGAVELGAEIKCTECGHPSWFELPKLDHSLKCDLCMRLFDFPKVDTKNHLIWAYRLIGPFALPNYAKGGYSASLSIRFFSEVIGEASFSNMSWSAGRELTYSDGKKIEADYLLWLQQTSPLDNHSQARLVFGEAKSFAKEAIGIKDISAMKELAQRHPGAVLVFSLLKTNLSKSEKARLAKLALWGREIDRKTREQKAIVIVLTGIELFSVDDFSLEDAWKNATSKHKSIVEIYRYELKDIDVLADATQQIYLGLPSYGDWWHKKFIKNKT</sequence>
<dbReference type="Proteomes" id="UP001203423">
    <property type="component" value="Unassembled WGS sequence"/>
</dbReference>
<organism evidence="1 2">
    <name type="scientific">Shewanella surugensis</name>
    <dbReference type="NCBI Taxonomy" id="212020"/>
    <lineage>
        <taxon>Bacteria</taxon>
        <taxon>Pseudomonadati</taxon>
        <taxon>Pseudomonadota</taxon>
        <taxon>Gammaproteobacteria</taxon>
        <taxon>Alteromonadales</taxon>
        <taxon>Shewanellaceae</taxon>
        <taxon>Shewanella</taxon>
    </lineage>
</organism>
<dbReference type="RefSeq" id="WP_248939581.1">
    <property type="nucleotide sequence ID" value="NZ_JAKIKS010000021.1"/>
</dbReference>
<proteinExistence type="predicted"/>
<gene>
    <name evidence="1" type="ORF">L2764_07405</name>
</gene>
<comment type="caution">
    <text evidence="1">The sequence shown here is derived from an EMBL/GenBank/DDBJ whole genome shotgun (WGS) entry which is preliminary data.</text>
</comment>
<protein>
    <submittedName>
        <fullName evidence="1">Uncharacterized protein</fullName>
    </submittedName>
</protein>
<evidence type="ECO:0000313" key="1">
    <source>
        <dbReference type="EMBL" id="MCL1124301.1"/>
    </source>
</evidence>
<dbReference type="EMBL" id="JAKIKS010000021">
    <property type="protein sequence ID" value="MCL1124301.1"/>
    <property type="molecule type" value="Genomic_DNA"/>
</dbReference>
<keyword evidence="2" id="KW-1185">Reference proteome</keyword>
<evidence type="ECO:0000313" key="2">
    <source>
        <dbReference type="Proteomes" id="UP001203423"/>
    </source>
</evidence>
<accession>A0ABT0L9D0</accession>